<accession>A0ABW1RE99</accession>
<gene>
    <name evidence="2" type="ORF">ACFQGP_03030</name>
</gene>
<evidence type="ECO:0000313" key="2">
    <source>
        <dbReference type="EMBL" id="MFC6169550.1"/>
    </source>
</evidence>
<protein>
    <submittedName>
        <fullName evidence="2">Uncharacterized protein</fullName>
    </submittedName>
</protein>
<organism evidence="2 3">
    <name type="scientific">Loigolactobacillus jiayinensis</name>
    <dbReference type="NCBI Taxonomy" id="2486016"/>
    <lineage>
        <taxon>Bacteria</taxon>
        <taxon>Bacillati</taxon>
        <taxon>Bacillota</taxon>
        <taxon>Bacilli</taxon>
        <taxon>Lactobacillales</taxon>
        <taxon>Lactobacillaceae</taxon>
        <taxon>Loigolactobacillus</taxon>
    </lineage>
</organism>
<proteinExistence type="predicted"/>
<evidence type="ECO:0000313" key="3">
    <source>
        <dbReference type="Proteomes" id="UP001596289"/>
    </source>
</evidence>
<dbReference type="EMBL" id="JBHSSL010000020">
    <property type="protein sequence ID" value="MFC6169550.1"/>
    <property type="molecule type" value="Genomic_DNA"/>
</dbReference>
<name>A0ABW1RE99_9LACO</name>
<comment type="caution">
    <text evidence="2">The sequence shown here is derived from an EMBL/GenBank/DDBJ whole genome shotgun (WGS) entry which is preliminary data.</text>
</comment>
<dbReference type="RefSeq" id="WP_125551360.1">
    <property type="nucleotide sequence ID" value="NZ_JBHSSL010000020.1"/>
</dbReference>
<keyword evidence="1" id="KW-1133">Transmembrane helix</keyword>
<keyword evidence="3" id="KW-1185">Reference proteome</keyword>
<dbReference type="Proteomes" id="UP001596289">
    <property type="component" value="Unassembled WGS sequence"/>
</dbReference>
<reference evidence="3" key="1">
    <citation type="journal article" date="2019" name="Int. J. Syst. Evol. Microbiol.">
        <title>The Global Catalogue of Microorganisms (GCM) 10K type strain sequencing project: providing services to taxonomists for standard genome sequencing and annotation.</title>
        <authorList>
            <consortium name="The Broad Institute Genomics Platform"/>
            <consortium name="The Broad Institute Genome Sequencing Center for Infectious Disease"/>
            <person name="Wu L."/>
            <person name="Ma J."/>
        </authorList>
    </citation>
    <scope>NUCLEOTIDE SEQUENCE [LARGE SCALE GENOMIC DNA]</scope>
    <source>
        <strain evidence="3">CCM 8904</strain>
    </source>
</reference>
<keyword evidence="1" id="KW-0812">Transmembrane</keyword>
<feature type="transmembrane region" description="Helical" evidence="1">
    <location>
        <begin position="30"/>
        <end position="54"/>
    </location>
</feature>
<keyword evidence="1" id="KW-0472">Membrane</keyword>
<evidence type="ECO:0000256" key="1">
    <source>
        <dbReference type="SAM" id="Phobius"/>
    </source>
</evidence>
<sequence>MTMFVLVGLLIVAGLIYLTAEQLFAGFISIIIFLGELIITGSGAILTFVLQFCIRVKRLLVRAKQFVQSES</sequence>